<accession>A0A8S1QKU4</accession>
<dbReference type="Proteomes" id="UP000692954">
    <property type="component" value="Unassembled WGS sequence"/>
</dbReference>
<sequence>MKEKEKQNIDQVEEMSVFKDQYEVQNKENQINDLKLNIEQYLKLMAISYFDQREQQQIQDLKQKTEMIEVLKGELEKTRSIKYSKEQYLKCIITGYNIQNINGELNQAKQEQAHLIDMLKKRKEEIEQLNLGLEEAQIKKNSVEDSRNLQVLLENLQKDNLRLTYKINALNNELSRQQREHQEKQEEYSILNRKYNETIQNLERLEKRWGEKIEQHKKIDQLNQQLQLYTNLRK</sequence>
<evidence type="ECO:0000313" key="3">
    <source>
        <dbReference type="Proteomes" id="UP000692954"/>
    </source>
</evidence>
<evidence type="ECO:0000256" key="1">
    <source>
        <dbReference type="SAM" id="Coils"/>
    </source>
</evidence>
<name>A0A8S1QKU4_9CILI</name>
<gene>
    <name evidence="2" type="ORF">PSON_ATCC_30995.1.T1080025</name>
</gene>
<reference evidence="2" key="1">
    <citation type="submission" date="2021-01" db="EMBL/GenBank/DDBJ databases">
        <authorList>
            <consortium name="Genoscope - CEA"/>
            <person name="William W."/>
        </authorList>
    </citation>
    <scope>NUCLEOTIDE SEQUENCE</scope>
</reference>
<keyword evidence="1" id="KW-0175">Coiled coil</keyword>
<evidence type="ECO:0000313" key="2">
    <source>
        <dbReference type="EMBL" id="CAD8115277.1"/>
    </source>
</evidence>
<dbReference type="EMBL" id="CAJJDN010000108">
    <property type="protein sequence ID" value="CAD8115277.1"/>
    <property type="molecule type" value="Genomic_DNA"/>
</dbReference>
<organism evidence="2 3">
    <name type="scientific">Paramecium sonneborni</name>
    <dbReference type="NCBI Taxonomy" id="65129"/>
    <lineage>
        <taxon>Eukaryota</taxon>
        <taxon>Sar</taxon>
        <taxon>Alveolata</taxon>
        <taxon>Ciliophora</taxon>
        <taxon>Intramacronucleata</taxon>
        <taxon>Oligohymenophorea</taxon>
        <taxon>Peniculida</taxon>
        <taxon>Parameciidae</taxon>
        <taxon>Paramecium</taxon>
    </lineage>
</organism>
<proteinExistence type="predicted"/>
<comment type="caution">
    <text evidence="2">The sequence shown here is derived from an EMBL/GenBank/DDBJ whole genome shotgun (WGS) entry which is preliminary data.</text>
</comment>
<dbReference type="AlphaFoldDB" id="A0A8S1QKU4"/>
<protein>
    <submittedName>
        <fullName evidence="2">Uncharacterized protein</fullName>
    </submittedName>
</protein>
<feature type="coiled-coil region" evidence="1">
    <location>
        <begin position="98"/>
        <end position="219"/>
    </location>
</feature>
<keyword evidence="3" id="KW-1185">Reference proteome</keyword>